<organism evidence="1 2">
    <name type="scientific">Lactobacillus gigeriorum DSM 23908 = CRBIP 24.85</name>
    <dbReference type="NCBI Taxonomy" id="1423751"/>
    <lineage>
        <taxon>Bacteria</taxon>
        <taxon>Bacillati</taxon>
        <taxon>Bacillota</taxon>
        <taxon>Bacilli</taxon>
        <taxon>Lactobacillales</taxon>
        <taxon>Lactobacillaceae</taxon>
        <taxon>Lactobacillus</taxon>
    </lineage>
</organism>
<dbReference type="AlphaFoldDB" id="I7LF67"/>
<dbReference type="Pfam" id="PF14189">
    <property type="entry name" value="DUF4312"/>
    <property type="match status" value="1"/>
</dbReference>
<comment type="caution">
    <text evidence="1">The sequence shown here is derived from an EMBL/GenBank/DDBJ whole genome shotgun (WGS) entry which is preliminary data.</text>
</comment>
<dbReference type="InterPro" id="IPR020037">
    <property type="entry name" value="DUF4312"/>
</dbReference>
<sequence length="98" mass="11636">MNIANTEKTTVIVESESESKERALADALTKVSKSINRDNQLVFRVKPVNLSIVEAKERKFKEKFLWLFFPRVRKKFFIRLKVDVEIQYIDINDIKFEN</sequence>
<proteinExistence type="predicted"/>
<dbReference type="RefSeq" id="WP_008472317.1">
    <property type="nucleotide sequence ID" value="NZ_AYZO01000015.1"/>
</dbReference>
<evidence type="ECO:0000313" key="1">
    <source>
        <dbReference type="EMBL" id="CCI86393.1"/>
    </source>
</evidence>
<dbReference type="OrthoDB" id="4202626at2"/>
<name>I7LF67_9LACO</name>
<gene>
    <name evidence="1" type="ORF">BN52_07285</name>
</gene>
<evidence type="ECO:0008006" key="3">
    <source>
        <dbReference type="Google" id="ProtNLM"/>
    </source>
</evidence>
<reference evidence="1 2" key="1">
    <citation type="submission" date="2012-06" db="EMBL/GenBank/DDBJ databases">
        <title>Draft genome sequence of Lactobacillus gigeriorum CRBIP 24.85T, isolated from chicken crop.</title>
        <authorList>
            <person name="Cousin S."/>
            <person name="Ma L."/>
            <person name="Creno S."/>
            <person name="Clermont D."/>
            <person name="Loux V."/>
            <person name="Bizet C."/>
            <person name="Bouchier C."/>
        </authorList>
    </citation>
    <scope>NUCLEOTIDE SEQUENCE [LARGE SCALE GENOMIC DNA]</scope>
    <source>
        <strain evidence="2">CRBIP 24.85T</strain>
    </source>
</reference>
<dbReference type="EMBL" id="CAKC01000017">
    <property type="protein sequence ID" value="CCI86393.1"/>
    <property type="molecule type" value="Genomic_DNA"/>
</dbReference>
<evidence type="ECO:0000313" key="2">
    <source>
        <dbReference type="Proteomes" id="UP000009326"/>
    </source>
</evidence>
<accession>I7LF67</accession>
<protein>
    <recommendedName>
        <fullName evidence="3">DUF4312 family protein</fullName>
    </recommendedName>
</protein>
<dbReference type="Proteomes" id="UP000009326">
    <property type="component" value="Unassembled WGS sequence"/>
</dbReference>